<proteinExistence type="inferred from homology"/>
<evidence type="ECO:0000313" key="6">
    <source>
        <dbReference type="Proteomes" id="UP000623795"/>
    </source>
</evidence>
<feature type="domain" description="Glycosyltransferase 2-like" evidence="4">
    <location>
        <begin position="5"/>
        <end position="172"/>
    </location>
</feature>
<dbReference type="PANTHER" id="PTHR43398">
    <property type="entry name" value="DOLICHOL-PHOSPHATE MANNOSYLTRANSFERASE SUBUNIT 1"/>
    <property type="match status" value="1"/>
</dbReference>
<dbReference type="Pfam" id="PF00535">
    <property type="entry name" value="Glycos_transf_2"/>
    <property type="match status" value="1"/>
</dbReference>
<comment type="similarity">
    <text evidence="1">Belongs to the glycosyltransferase 2 family.</text>
</comment>
<dbReference type="Gene3D" id="3.90.550.10">
    <property type="entry name" value="Spore Coat Polysaccharide Biosynthesis Protein SpsA, Chain A"/>
    <property type="match status" value="1"/>
</dbReference>
<sequence>MKIVVVIPTYNERGNIGRLIGAVHAALAAPDRQVQVLVVDDESPDDTAAEVRACAARLPGVSLLSGPRVGLGAAYVRGLNHALAHHAPDVVIQMDADFSHSPSDLPRLLAAIGNGADVAIGSRYLDGNRTPQDWGWRRRLLSWTGNRVARHWLGLAPVRDCTAGFRAWRTAALRQSRFADVRAQGYVFIVAMLQNAARAGAKVREIPVHFPDREVGASKLGLREIVEFARWALAHGAVATPRSRVAEQQAR</sequence>
<evidence type="ECO:0000313" key="5">
    <source>
        <dbReference type="EMBL" id="NMG44977.1"/>
    </source>
</evidence>
<name>A0ABX1Q237_9RHOO</name>
<keyword evidence="3" id="KW-0808">Transferase</keyword>
<dbReference type="EMBL" id="WTVN01000023">
    <property type="protein sequence ID" value="NMG44977.1"/>
    <property type="molecule type" value="Genomic_DNA"/>
</dbReference>
<accession>A0ABX1Q237</accession>
<evidence type="ECO:0000256" key="2">
    <source>
        <dbReference type="ARBA" id="ARBA00022676"/>
    </source>
</evidence>
<comment type="caution">
    <text evidence="5">The sequence shown here is derived from an EMBL/GenBank/DDBJ whole genome shotgun (WGS) entry which is preliminary data.</text>
</comment>
<keyword evidence="2" id="KW-0328">Glycosyltransferase</keyword>
<dbReference type="Proteomes" id="UP000623795">
    <property type="component" value="Unassembled WGS sequence"/>
</dbReference>
<evidence type="ECO:0000256" key="1">
    <source>
        <dbReference type="ARBA" id="ARBA00006739"/>
    </source>
</evidence>
<dbReference type="PANTHER" id="PTHR43398:SF1">
    <property type="entry name" value="DOLICHOL-PHOSPHATE MANNOSYLTRANSFERASE SUBUNIT 1"/>
    <property type="match status" value="1"/>
</dbReference>
<dbReference type="InterPro" id="IPR039528">
    <property type="entry name" value="DPM1-like"/>
</dbReference>
<evidence type="ECO:0000259" key="4">
    <source>
        <dbReference type="Pfam" id="PF00535"/>
    </source>
</evidence>
<evidence type="ECO:0000256" key="3">
    <source>
        <dbReference type="ARBA" id="ARBA00022679"/>
    </source>
</evidence>
<dbReference type="SUPFAM" id="SSF53448">
    <property type="entry name" value="Nucleotide-diphospho-sugar transferases"/>
    <property type="match status" value="1"/>
</dbReference>
<protein>
    <submittedName>
        <fullName evidence="5">Glycosyltransferase</fullName>
    </submittedName>
</protein>
<dbReference type="InterPro" id="IPR029044">
    <property type="entry name" value="Nucleotide-diphossugar_trans"/>
</dbReference>
<reference evidence="5 6" key="1">
    <citation type="submission" date="2019-12" db="EMBL/GenBank/DDBJ databases">
        <title>Comparative genomics gives insights into the taxonomy of the Azoarcus-Aromatoleum group and reveals separate origins of nif in the plant-associated Azoarcus and non-plant-associated Aromatoleum sub-groups.</title>
        <authorList>
            <person name="Lafos M."/>
            <person name="Maluk M."/>
            <person name="Batista M."/>
            <person name="Junghare M."/>
            <person name="Carmona M."/>
            <person name="Faoro H."/>
            <person name="Cruz L.M."/>
            <person name="Battistoni F."/>
            <person name="De Souza E."/>
            <person name="Pedrosa F."/>
            <person name="Chen W.-M."/>
            <person name="Poole P.S."/>
            <person name="Dixon R.A."/>
            <person name="James E.K."/>
        </authorList>
    </citation>
    <scope>NUCLEOTIDE SEQUENCE [LARGE SCALE GENOMIC DNA]</scope>
    <source>
        <strain evidence="5 6">Td21</strain>
    </source>
</reference>
<dbReference type="CDD" id="cd06442">
    <property type="entry name" value="DPM1_like"/>
    <property type="match status" value="1"/>
</dbReference>
<keyword evidence="6" id="KW-1185">Reference proteome</keyword>
<gene>
    <name evidence="5" type="ORF">GPA22_14715</name>
</gene>
<dbReference type="InterPro" id="IPR001173">
    <property type="entry name" value="Glyco_trans_2-like"/>
</dbReference>
<organism evidence="5 6">
    <name type="scientific">Aromatoleum toluvorans</name>
    <dbReference type="NCBI Taxonomy" id="92002"/>
    <lineage>
        <taxon>Bacteria</taxon>
        <taxon>Pseudomonadati</taxon>
        <taxon>Pseudomonadota</taxon>
        <taxon>Betaproteobacteria</taxon>
        <taxon>Rhodocyclales</taxon>
        <taxon>Rhodocyclaceae</taxon>
        <taxon>Aromatoleum</taxon>
    </lineage>
</organism>
<dbReference type="RefSeq" id="WP_169256828.1">
    <property type="nucleotide sequence ID" value="NZ_WTVN01000023.1"/>
</dbReference>